<dbReference type="EMBL" id="UINC01157350">
    <property type="protein sequence ID" value="SVD54290.1"/>
    <property type="molecule type" value="Genomic_DNA"/>
</dbReference>
<gene>
    <name evidence="6" type="ORF">METZ01_LOCUS407144</name>
</gene>
<sequence>VAFALTAVFAGVSRAVSLWVVARVTAGIASDLGIEAYRRTLHQPYEAHVQRNSGEVMSNILTKVDATSNSVVRQLLALCGSALTVVSIAAALIVIEPLTALIAMVGLGCGYALIGRAAKRKLDHNSLIIAETRASTFRDVQEGLGGIRDILLDGSQSHFVRLFEKSDRSMKRASATNQIIGNTPRFAMEVIALVLIAGLAYWINLRTGSVASSLPVLGALALGGQRLLPALQQGFLSWSTIVGSRKTVVEAIEFLDQPIDDANLIRYEPSGLSHQIRLSG</sequence>
<dbReference type="SUPFAM" id="SSF90123">
    <property type="entry name" value="ABC transporter transmembrane region"/>
    <property type="match status" value="1"/>
</dbReference>
<feature type="transmembrane region" description="Helical" evidence="4">
    <location>
        <begin position="186"/>
        <end position="203"/>
    </location>
</feature>
<dbReference type="GO" id="GO:0005524">
    <property type="term" value="F:ATP binding"/>
    <property type="evidence" value="ECO:0007669"/>
    <property type="project" value="InterPro"/>
</dbReference>
<keyword evidence="3 4" id="KW-0472">Membrane</keyword>
<feature type="non-terminal residue" evidence="6">
    <location>
        <position position="280"/>
    </location>
</feature>
<dbReference type="AlphaFoldDB" id="A0A382W6W0"/>
<keyword evidence="2 4" id="KW-1133">Transmembrane helix</keyword>
<dbReference type="GO" id="GO:0140359">
    <property type="term" value="F:ABC-type transporter activity"/>
    <property type="evidence" value="ECO:0007669"/>
    <property type="project" value="InterPro"/>
</dbReference>
<dbReference type="Gene3D" id="1.20.1560.10">
    <property type="entry name" value="ABC transporter type 1, transmembrane domain"/>
    <property type="match status" value="1"/>
</dbReference>
<evidence type="ECO:0000259" key="5">
    <source>
        <dbReference type="PROSITE" id="PS50929"/>
    </source>
</evidence>
<protein>
    <recommendedName>
        <fullName evidence="5">ABC transmembrane type-1 domain-containing protein</fullName>
    </recommendedName>
</protein>
<dbReference type="InterPro" id="IPR011527">
    <property type="entry name" value="ABC1_TM_dom"/>
</dbReference>
<dbReference type="PROSITE" id="PS50929">
    <property type="entry name" value="ABC_TM1F"/>
    <property type="match status" value="1"/>
</dbReference>
<name>A0A382W6W0_9ZZZZ</name>
<feature type="domain" description="ABC transmembrane type-1" evidence="5">
    <location>
        <begin position="1"/>
        <end position="243"/>
    </location>
</feature>
<evidence type="ECO:0000256" key="4">
    <source>
        <dbReference type="SAM" id="Phobius"/>
    </source>
</evidence>
<evidence type="ECO:0000256" key="1">
    <source>
        <dbReference type="ARBA" id="ARBA00022692"/>
    </source>
</evidence>
<keyword evidence="1 4" id="KW-0812">Transmembrane</keyword>
<feature type="transmembrane region" description="Helical" evidence="4">
    <location>
        <begin position="75"/>
        <end position="95"/>
    </location>
</feature>
<dbReference type="Pfam" id="PF00664">
    <property type="entry name" value="ABC_membrane"/>
    <property type="match status" value="1"/>
</dbReference>
<feature type="non-terminal residue" evidence="6">
    <location>
        <position position="1"/>
    </location>
</feature>
<dbReference type="InterPro" id="IPR036640">
    <property type="entry name" value="ABC1_TM_sf"/>
</dbReference>
<evidence type="ECO:0000313" key="6">
    <source>
        <dbReference type="EMBL" id="SVD54290.1"/>
    </source>
</evidence>
<reference evidence="6" key="1">
    <citation type="submission" date="2018-05" db="EMBL/GenBank/DDBJ databases">
        <authorList>
            <person name="Lanie J.A."/>
            <person name="Ng W.-L."/>
            <person name="Kazmierczak K.M."/>
            <person name="Andrzejewski T.M."/>
            <person name="Davidsen T.M."/>
            <person name="Wayne K.J."/>
            <person name="Tettelin H."/>
            <person name="Glass J.I."/>
            <person name="Rusch D."/>
            <person name="Podicherti R."/>
            <person name="Tsui H.-C.T."/>
            <person name="Winkler M.E."/>
        </authorList>
    </citation>
    <scope>NUCLEOTIDE SEQUENCE</scope>
</reference>
<dbReference type="GO" id="GO:0016020">
    <property type="term" value="C:membrane"/>
    <property type="evidence" value="ECO:0007669"/>
    <property type="project" value="InterPro"/>
</dbReference>
<evidence type="ECO:0000256" key="2">
    <source>
        <dbReference type="ARBA" id="ARBA00022989"/>
    </source>
</evidence>
<proteinExistence type="predicted"/>
<accession>A0A382W6W0</accession>
<feature type="transmembrane region" description="Helical" evidence="4">
    <location>
        <begin position="101"/>
        <end position="118"/>
    </location>
</feature>
<evidence type="ECO:0000256" key="3">
    <source>
        <dbReference type="ARBA" id="ARBA00023136"/>
    </source>
</evidence>
<organism evidence="6">
    <name type="scientific">marine metagenome</name>
    <dbReference type="NCBI Taxonomy" id="408172"/>
    <lineage>
        <taxon>unclassified sequences</taxon>
        <taxon>metagenomes</taxon>
        <taxon>ecological metagenomes</taxon>
    </lineage>
</organism>